<evidence type="ECO:0000259" key="1">
    <source>
        <dbReference type="Pfam" id="PF06114"/>
    </source>
</evidence>
<dbReference type="AlphaFoldDB" id="A0A849CL30"/>
<dbReference type="InterPro" id="IPR052345">
    <property type="entry name" value="Rad_response_metalloprotease"/>
</dbReference>
<keyword evidence="3" id="KW-1185">Reference proteome</keyword>
<evidence type="ECO:0000313" key="2">
    <source>
        <dbReference type="EMBL" id="NNH76031.1"/>
    </source>
</evidence>
<dbReference type="Proteomes" id="UP000586827">
    <property type="component" value="Unassembled WGS sequence"/>
</dbReference>
<comment type="caution">
    <text evidence="2">The sequence shown here is derived from an EMBL/GenBank/DDBJ whole genome shotgun (WGS) entry which is preliminary data.</text>
</comment>
<protein>
    <submittedName>
        <fullName evidence="2">ImmA/IrrE family metallo-endopeptidase</fullName>
    </submittedName>
</protein>
<dbReference type="InterPro" id="IPR010359">
    <property type="entry name" value="IrrE_HExxH"/>
</dbReference>
<dbReference type="EMBL" id="JABELX010000034">
    <property type="protein sequence ID" value="NNH76031.1"/>
    <property type="molecule type" value="Genomic_DNA"/>
</dbReference>
<dbReference type="Pfam" id="PF06114">
    <property type="entry name" value="Peptidase_M78"/>
    <property type="match status" value="1"/>
</dbReference>
<dbReference type="PANTHER" id="PTHR43236:SF1">
    <property type="entry name" value="BLL7220 PROTEIN"/>
    <property type="match status" value="1"/>
</dbReference>
<evidence type="ECO:0000313" key="3">
    <source>
        <dbReference type="Proteomes" id="UP000586827"/>
    </source>
</evidence>
<name>A0A849CL30_9NOCA</name>
<dbReference type="RefSeq" id="WP_067529223.1">
    <property type="nucleotide sequence ID" value="NZ_JABELX010000034.1"/>
</dbReference>
<gene>
    <name evidence="2" type="ORF">HLB23_40340</name>
</gene>
<organism evidence="2 3">
    <name type="scientific">Nocardia uniformis</name>
    <dbReference type="NCBI Taxonomy" id="53432"/>
    <lineage>
        <taxon>Bacteria</taxon>
        <taxon>Bacillati</taxon>
        <taxon>Actinomycetota</taxon>
        <taxon>Actinomycetes</taxon>
        <taxon>Mycobacteriales</taxon>
        <taxon>Nocardiaceae</taxon>
        <taxon>Nocardia</taxon>
    </lineage>
</organism>
<proteinExistence type="predicted"/>
<reference evidence="2 3" key="1">
    <citation type="submission" date="2020-05" db="EMBL/GenBank/DDBJ databases">
        <title>MicrobeNet Type strains.</title>
        <authorList>
            <person name="Nicholson A.C."/>
        </authorList>
    </citation>
    <scope>NUCLEOTIDE SEQUENCE [LARGE SCALE GENOMIC DNA]</scope>
    <source>
        <strain evidence="2 3">JCM 3224</strain>
    </source>
</reference>
<dbReference type="PANTHER" id="PTHR43236">
    <property type="entry name" value="ANTITOXIN HIGA1"/>
    <property type="match status" value="1"/>
</dbReference>
<dbReference type="Gene3D" id="1.10.10.2910">
    <property type="match status" value="1"/>
</dbReference>
<sequence length="276" mass="30249">MSAESEGRAAAERYREDHHLGYQPLGDLVTLIEQTIGADVAVLETGPDQHGMTMRHRDRGTVYIAVARTPHPMRQRSTLAHELAHVVFGDWAEEPQVDSASPAESRANAFARHLLLPLMGVRELVAAEQDRDELALLSKVVQRYLVSPPIAAIALEQVGYLDGQAKARLRVETTPRLAARFGWSDQYQAMQAESNRRRAPQQLLAWAIAGYLQNAVPVQTIATLRGLDVATVEEELTDAGLTPAELQPVWADPADLPEIDINLDELDADLGDSDAG</sequence>
<accession>A0A849CL30</accession>
<feature type="domain" description="IrrE N-terminal-like" evidence="1">
    <location>
        <begin position="40"/>
        <end position="155"/>
    </location>
</feature>